<protein>
    <submittedName>
        <fullName evidence="6">Cyclic di-GMP phosphodiesterase Gmr</fullName>
        <ecNumber evidence="6">3.1.4.52</ecNumber>
    </submittedName>
</protein>
<dbReference type="NCBIfam" id="TIGR00229">
    <property type="entry name" value="sensory_box"/>
    <property type="match status" value="1"/>
</dbReference>
<evidence type="ECO:0000259" key="2">
    <source>
        <dbReference type="PROSITE" id="PS50112"/>
    </source>
</evidence>
<dbReference type="SUPFAM" id="SSF55785">
    <property type="entry name" value="PYP-like sensor domain (PAS domain)"/>
    <property type="match status" value="2"/>
</dbReference>
<feature type="domain" description="PAS" evidence="2">
    <location>
        <begin position="415"/>
        <end position="461"/>
    </location>
</feature>
<dbReference type="SMART" id="SM00052">
    <property type="entry name" value="EAL"/>
    <property type="match status" value="1"/>
</dbReference>
<dbReference type="Gene3D" id="3.30.70.270">
    <property type="match status" value="1"/>
</dbReference>
<dbReference type="InterPro" id="IPR043128">
    <property type="entry name" value="Rev_trsase/Diguanyl_cyclase"/>
</dbReference>
<dbReference type="FunFam" id="3.30.70.270:FF:000001">
    <property type="entry name" value="Diguanylate cyclase domain protein"/>
    <property type="match status" value="1"/>
</dbReference>
<organism evidence="6">
    <name type="scientific">mine drainage metagenome</name>
    <dbReference type="NCBI Taxonomy" id="410659"/>
    <lineage>
        <taxon>unclassified sequences</taxon>
        <taxon>metagenomes</taxon>
        <taxon>ecological metagenomes</taxon>
    </lineage>
</organism>
<dbReference type="InterPro" id="IPR013656">
    <property type="entry name" value="PAS_4"/>
</dbReference>
<dbReference type="InterPro" id="IPR000700">
    <property type="entry name" value="PAS-assoc_C"/>
</dbReference>
<dbReference type="PANTHER" id="PTHR44757:SF2">
    <property type="entry name" value="BIOFILM ARCHITECTURE MAINTENANCE PROTEIN MBAA"/>
    <property type="match status" value="1"/>
</dbReference>
<dbReference type="InterPro" id="IPR000160">
    <property type="entry name" value="GGDEF_dom"/>
</dbReference>
<feature type="transmembrane region" description="Helical" evidence="1">
    <location>
        <begin position="243"/>
        <end position="266"/>
    </location>
</feature>
<dbReference type="CDD" id="cd00130">
    <property type="entry name" value="PAS"/>
    <property type="match status" value="1"/>
</dbReference>
<evidence type="ECO:0000259" key="4">
    <source>
        <dbReference type="PROSITE" id="PS50883"/>
    </source>
</evidence>
<dbReference type="PROSITE" id="PS50887">
    <property type="entry name" value="GGDEF"/>
    <property type="match status" value="1"/>
</dbReference>
<dbReference type="Gene3D" id="3.30.450.20">
    <property type="entry name" value="PAS domain"/>
    <property type="match status" value="2"/>
</dbReference>
<dbReference type="InterPro" id="IPR001610">
    <property type="entry name" value="PAC"/>
</dbReference>
<reference evidence="6" key="1">
    <citation type="submission" date="2016-10" db="EMBL/GenBank/DDBJ databases">
        <title>Sequence of Gallionella enrichment culture.</title>
        <authorList>
            <person name="Poehlein A."/>
            <person name="Muehling M."/>
            <person name="Daniel R."/>
        </authorList>
    </citation>
    <scope>NUCLEOTIDE SEQUENCE</scope>
</reference>
<dbReference type="InterPro" id="IPR000014">
    <property type="entry name" value="PAS"/>
</dbReference>
<dbReference type="PROSITE" id="PS50112">
    <property type="entry name" value="PAS"/>
    <property type="match status" value="1"/>
</dbReference>
<dbReference type="AlphaFoldDB" id="A0A1J5R0S4"/>
<dbReference type="SMART" id="SM00086">
    <property type="entry name" value="PAC"/>
    <property type="match status" value="2"/>
</dbReference>
<dbReference type="SUPFAM" id="SSF141868">
    <property type="entry name" value="EAL domain-like"/>
    <property type="match status" value="1"/>
</dbReference>
<dbReference type="InterPro" id="IPR052155">
    <property type="entry name" value="Biofilm_reg_signaling"/>
</dbReference>
<proteinExistence type="predicted"/>
<keyword evidence="1" id="KW-0472">Membrane</keyword>
<feature type="transmembrane region" description="Helical" evidence="1">
    <location>
        <begin position="172"/>
        <end position="191"/>
    </location>
</feature>
<dbReference type="CDD" id="cd01949">
    <property type="entry name" value="GGDEF"/>
    <property type="match status" value="1"/>
</dbReference>
<feature type="domain" description="GGDEF" evidence="5">
    <location>
        <begin position="572"/>
        <end position="705"/>
    </location>
</feature>
<dbReference type="SUPFAM" id="SSF55073">
    <property type="entry name" value="Nucleotide cyclase"/>
    <property type="match status" value="1"/>
</dbReference>
<feature type="transmembrane region" description="Helical" evidence="1">
    <location>
        <begin position="73"/>
        <end position="96"/>
    </location>
</feature>
<feature type="transmembrane region" description="Helical" evidence="1">
    <location>
        <begin position="7"/>
        <end position="28"/>
    </location>
</feature>
<sequence length="968" mass="107424">MINLRFLLPIVPLVLGMLTMVGWALGIATLQHGFPLSAAMSPATAAGIILLGFESLIPCNRANDSLISRIGQIVIWGVIIASILKLGEVMLGTAFATDPQFTSLPSNEMSEDTALCFLMLGAAKQINQSQLKEGISISQTLAVVCALPPLLVIIGHAYDVNNFSSIGSFQPMTFSSAAALLFLSMAVLFSYPDKGYMRYLTSNGPSGKIALILFPATFIVPFLLGITSLTAQRSGIFDSAFDHTLSVVLDVAIFYILSFICVRSLFITDLHRQTAEAGQLDSENFVTSIMDSASSMIAVINAEGAVLRINDTWRRFALEPGNAMNKLVPQAEVGDNYLEICQAGITRFSDAGQEAFAGIRAVLDGRLHTFEMEYPCHSPDRMRWFSMSATPLGFLLHGVVITHADITDRRMLEEELQLAASVYKNSSEAMIVTDKNNRIMAVNSAFTAMTGYTADEVLGKNPGILKSGQHDTEFYRAMWNTLNTTGHWQGEIWNRRKDGSMFVEWITINTIRNDDGMVHRRVALFSDITEWKNAQTQIWMQANYDSLTELPNRRLFHDRLEQEIRKAQRDQFLIALLFIDIDHFKEVNDTLGHDMGDLLLIEASGRIKKCVRDYDTLARLGGDEFTVILPELHDPSDIGRIAQNIIDRLSEPFMLDDREAFVSASVGIALYPDDGGNVTDLIKHADQAMYSAKNSGRGCFQFFTPAMQKASEQQMRLTGDLRHALDADQFEVYYQPIVDLATGRIHKAEALLRWKHPIHGFISPAEFIPIAENTGAINEIGDWVFMQATQQVKKLRSDFAGDFQVSINKSPMQFFGDESSHNHWIEKICALGLPGNSVVIEITEGFLMSADTKITDKLLKFRDAGIQVAIDDFGTGYSALAYLKKFDIDFLKIDQSFTRNLTPDSQDFALCEAIVVMAHKLGLKVIAEGVETAQQQDLLLQIGCDYGQGYLYSQPVPAKEFEKLLEAA</sequence>
<dbReference type="EMBL" id="MLJW01000529">
    <property type="protein sequence ID" value="OIQ85679.1"/>
    <property type="molecule type" value="Genomic_DNA"/>
</dbReference>
<dbReference type="NCBIfam" id="TIGR00254">
    <property type="entry name" value="GGDEF"/>
    <property type="match status" value="1"/>
</dbReference>
<feature type="transmembrane region" description="Helical" evidence="1">
    <location>
        <begin position="141"/>
        <end position="160"/>
    </location>
</feature>
<dbReference type="Gene3D" id="3.20.20.450">
    <property type="entry name" value="EAL domain"/>
    <property type="match status" value="1"/>
</dbReference>
<dbReference type="PROSITE" id="PS50883">
    <property type="entry name" value="EAL"/>
    <property type="match status" value="1"/>
</dbReference>
<dbReference type="CDD" id="cd01948">
    <property type="entry name" value="EAL"/>
    <property type="match status" value="1"/>
</dbReference>
<feature type="domain" description="PAC" evidence="3">
    <location>
        <begin position="488"/>
        <end position="540"/>
    </location>
</feature>
<keyword evidence="6" id="KW-0378">Hydrolase</keyword>
<dbReference type="PANTHER" id="PTHR44757">
    <property type="entry name" value="DIGUANYLATE CYCLASE DGCP"/>
    <property type="match status" value="1"/>
</dbReference>
<dbReference type="SMART" id="SM00267">
    <property type="entry name" value="GGDEF"/>
    <property type="match status" value="1"/>
</dbReference>
<dbReference type="GO" id="GO:0071111">
    <property type="term" value="F:cyclic-guanylate-specific phosphodiesterase activity"/>
    <property type="evidence" value="ECO:0007669"/>
    <property type="project" value="UniProtKB-EC"/>
</dbReference>
<dbReference type="EC" id="3.1.4.52" evidence="6"/>
<dbReference type="Pfam" id="PF00563">
    <property type="entry name" value="EAL"/>
    <property type="match status" value="1"/>
</dbReference>
<keyword evidence="1" id="KW-1133">Transmembrane helix</keyword>
<dbReference type="Pfam" id="PF13426">
    <property type="entry name" value="PAS_9"/>
    <property type="match status" value="1"/>
</dbReference>
<dbReference type="InterPro" id="IPR035919">
    <property type="entry name" value="EAL_sf"/>
</dbReference>
<feature type="domain" description="EAL" evidence="4">
    <location>
        <begin position="714"/>
        <end position="968"/>
    </location>
</feature>
<dbReference type="PROSITE" id="PS50113">
    <property type="entry name" value="PAC"/>
    <property type="match status" value="1"/>
</dbReference>
<dbReference type="InterPro" id="IPR001633">
    <property type="entry name" value="EAL_dom"/>
</dbReference>
<evidence type="ECO:0000256" key="1">
    <source>
        <dbReference type="SAM" id="Phobius"/>
    </source>
</evidence>
<dbReference type="Pfam" id="PF00990">
    <property type="entry name" value="GGDEF"/>
    <property type="match status" value="1"/>
</dbReference>
<dbReference type="InterPro" id="IPR035965">
    <property type="entry name" value="PAS-like_dom_sf"/>
</dbReference>
<accession>A0A1J5R0S4</accession>
<name>A0A1J5R0S4_9ZZZZ</name>
<comment type="caution">
    <text evidence="6">The sequence shown here is derived from an EMBL/GenBank/DDBJ whole genome shotgun (WGS) entry which is preliminary data.</text>
</comment>
<keyword evidence="1" id="KW-0812">Transmembrane</keyword>
<evidence type="ECO:0000313" key="6">
    <source>
        <dbReference type="EMBL" id="OIQ85679.1"/>
    </source>
</evidence>
<feature type="transmembrane region" description="Helical" evidence="1">
    <location>
        <begin position="34"/>
        <end position="53"/>
    </location>
</feature>
<dbReference type="Pfam" id="PF08448">
    <property type="entry name" value="PAS_4"/>
    <property type="match status" value="1"/>
</dbReference>
<evidence type="ECO:0000259" key="5">
    <source>
        <dbReference type="PROSITE" id="PS50887"/>
    </source>
</evidence>
<feature type="transmembrane region" description="Helical" evidence="1">
    <location>
        <begin position="211"/>
        <end position="231"/>
    </location>
</feature>
<dbReference type="InterPro" id="IPR029787">
    <property type="entry name" value="Nucleotide_cyclase"/>
</dbReference>
<evidence type="ECO:0000259" key="3">
    <source>
        <dbReference type="PROSITE" id="PS50113"/>
    </source>
</evidence>
<gene>
    <name evidence="6" type="primary">gmr_160</name>
    <name evidence="6" type="ORF">GALL_324850</name>
</gene>
<dbReference type="SMART" id="SM00091">
    <property type="entry name" value="PAS"/>
    <property type="match status" value="2"/>
</dbReference>